<dbReference type="Gene3D" id="2.180.10.10">
    <property type="entry name" value="RHS repeat-associated core"/>
    <property type="match status" value="1"/>
</dbReference>
<organism evidence="1 2">
    <name type="scientific">Stieleria neptunia</name>
    <dbReference type="NCBI Taxonomy" id="2527979"/>
    <lineage>
        <taxon>Bacteria</taxon>
        <taxon>Pseudomonadati</taxon>
        <taxon>Planctomycetota</taxon>
        <taxon>Planctomycetia</taxon>
        <taxon>Pirellulales</taxon>
        <taxon>Pirellulaceae</taxon>
        <taxon>Stieleria</taxon>
    </lineage>
</organism>
<dbReference type="PANTHER" id="PTHR32305:SF15">
    <property type="entry name" value="PROTEIN RHSA-RELATED"/>
    <property type="match status" value="1"/>
</dbReference>
<sequence length="363" mass="40626">MLCKPTSRRRTLQRRLARRRAGGVKSCADSKQIRSCKTLRQPTCSPDKSRTESDKSSIKLAFRYHGTQQYSINALTDSSGTIKERYAYTAYGTPTIYDAAGTIRTTTAEGNRYTYTGREYDDITDTYHYRARIYLSRLGRFGSRDPIGYDGSPNNLYEYVSSETLNSLDPTGKIGVIAGCAIVGTVGLVGCLAKHRAWDNSNGARNPTGAERACVNKLFRVMPRRSLCAMNYKIARNGPLTLCNHVCRLFGQRGNRVYMPPNAVACSSCNNAIQGLLSMMHECVHVRQTCFGSEECRETEGYGISLLHLHQDRIAICQRLKQEGLCPSSEACLTNIQNALQGDELEFINYYEKCKGRKPNLPW</sequence>
<keyword evidence="2" id="KW-1185">Reference proteome</keyword>
<accession>A0A518HUA3</accession>
<dbReference type="AlphaFoldDB" id="A0A518HUA3"/>
<dbReference type="NCBIfam" id="TIGR03696">
    <property type="entry name" value="Rhs_assc_core"/>
    <property type="match status" value="1"/>
</dbReference>
<dbReference type="Proteomes" id="UP000319004">
    <property type="component" value="Chromosome"/>
</dbReference>
<dbReference type="RefSeq" id="WP_145388782.1">
    <property type="nucleotide sequence ID" value="NZ_CP037423.1"/>
</dbReference>
<dbReference type="OrthoDB" id="291501at2"/>
<dbReference type="EMBL" id="CP037423">
    <property type="protein sequence ID" value="QDV44440.1"/>
    <property type="molecule type" value="Genomic_DNA"/>
</dbReference>
<dbReference type="InterPro" id="IPR050708">
    <property type="entry name" value="T6SS_VgrG/RHS"/>
</dbReference>
<name>A0A518HUA3_9BACT</name>
<proteinExistence type="predicted"/>
<dbReference type="EC" id="3.1.-.-" evidence="1"/>
<reference evidence="1 2" key="1">
    <citation type="submission" date="2019-03" db="EMBL/GenBank/DDBJ databases">
        <title>Deep-cultivation of Planctomycetes and their phenomic and genomic characterization uncovers novel biology.</title>
        <authorList>
            <person name="Wiegand S."/>
            <person name="Jogler M."/>
            <person name="Boedeker C."/>
            <person name="Pinto D."/>
            <person name="Vollmers J."/>
            <person name="Rivas-Marin E."/>
            <person name="Kohn T."/>
            <person name="Peeters S.H."/>
            <person name="Heuer A."/>
            <person name="Rast P."/>
            <person name="Oberbeckmann S."/>
            <person name="Bunk B."/>
            <person name="Jeske O."/>
            <person name="Meyerdierks A."/>
            <person name="Storesund J.E."/>
            <person name="Kallscheuer N."/>
            <person name="Luecker S."/>
            <person name="Lage O.M."/>
            <person name="Pohl T."/>
            <person name="Merkel B.J."/>
            <person name="Hornburger P."/>
            <person name="Mueller R.-W."/>
            <person name="Bruemmer F."/>
            <person name="Labrenz M."/>
            <person name="Spormann A.M."/>
            <person name="Op den Camp H."/>
            <person name="Overmann J."/>
            <person name="Amann R."/>
            <person name="Jetten M.S.M."/>
            <person name="Mascher T."/>
            <person name="Medema M.H."/>
            <person name="Devos D.P."/>
            <person name="Kaster A.-K."/>
            <person name="Ovreas L."/>
            <person name="Rohde M."/>
            <person name="Galperin M.Y."/>
            <person name="Jogler C."/>
        </authorList>
    </citation>
    <scope>NUCLEOTIDE SEQUENCE [LARGE SCALE GENOMIC DNA]</scope>
    <source>
        <strain evidence="1 2">Enr13</strain>
    </source>
</reference>
<dbReference type="InterPro" id="IPR022385">
    <property type="entry name" value="Rhs_assc_core"/>
</dbReference>
<protein>
    <submittedName>
        <fullName evidence="1">tRNA3(Ser)-specific nuclease WapA</fullName>
        <ecNumber evidence="1">3.1.-.-</ecNumber>
    </submittedName>
</protein>
<evidence type="ECO:0000313" key="1">
    <source>
        <dbReference type="EMBL" id="QDV44440.1"/>
    </source>
</evidence>
<evidence type="ECO:0000313" key="2">
    <source>
        <dbReference type="Proteomes" id="UP000319004"/>
    </source>
</evidence>
<gene>
    <name evidence="1" type="primary">wapA_10</name>
    <name evidence="1" type="ORF">Enr13x_43060</name>
</gene>
<keyword evidence="1" id="KW-0378">Hydrolase</keyword>
<dbReference type="KEGG" id="snep:Enr13x_43060"/>
<dbReference type="PANTHER" id="PTHR32305">
    <property type="match status" value="1"/>
</dbReference>
<dbReference type="GO" id="GO:0016787">
    <property type="term" value="F:hydrolase activity"/>
    <property type="evidence" value="ECO:0007669"/>
    <property type="project" value="UniProtKB-KW"/>
</dbReference>